<dbReference type="PRINTS" id="PR01397">
    <property type="entry name" value="DHBDHDRGNASE"/>
</dbReference>
<evidence type="ECO:0000313" key="4">
    <source>
        <dbReference type="EMBL" id="HCT57731.1"/>
    </source>
</evidence>
<dbReference type="SUPFAM" id="SSF51735">
    <property type="entry name" value="NAD(P)-binding Rossmann-fold domains"/>
    <property type="match status" value="1"/>
</dbReference>
<comment type="caution">
    <text evidence="4">The sequence shown here is derived from an EMBL/GenBank/DDBJ whole genome shotgun (WGS) entry which is preliminary data.</text>
</comment>
<keyword evidence="2" id="KW-0560">Oxidoreductase</keyword>
<protein>
    <recommendedName>
        <fullName evidence="3">2,3-dihydro-2,3-dihydroxybenzoate dehydrogenase</fullName>
        <ecNumber evidence="3">1.3.1.28</ecNumber>
    </recommendedName>
</protein>
<reference evidence="4 5" key="1">
    <citation type="journal article" date="2018" name="Nat. Biotechnol.">
        <title>A standardized bacterial taxonomy based on genome phylogeny substantially revises the tree of life.</title>
        <authorList>
            <person name="Parks D.H."/>
            <person name="Chuvochina M."/>
            <person name="Waite D.W."/>
            <person name="Rinke C."/>
            <person name="Skarshewski A."/>
            <person name="Chaumeil P.A."/>
            <person name="Hugenholtz P."/>
        </authorList>
    </citation>
    <scope>NUCLEOTIDE SEQUENCE [LARGE SCALE GENOMIC DNA]</scope>
    <source>
        <strain evidence="4">UBA8844</strain>
    </source>
</reference>
<evidence type="ECO:0000256" key="3">
    <source>
        <dbReference type="NCBIfam" id="TIGR04316"/>
    </source>
</evidence>
<dbReference type="PROSITE" id="PS00061">
    <property type="entry name" value="ADH_SHORT"/>
    <property type="match status" value="1"/>
</dbReference>
<dbReference type="EMBL" id="DPIY01000010">
    <property type="protein sequence ID" value="HCT57731.1"/>
    <property type="molecule type" value="Genomic_DNA"/>
</dbReference>
<dbReference type="PANTHER" id="PTHR24321:SF13">
    <property type="entry name" value="2,3-DIHYDRO-2,3-DIHYDROXYBENZOATE DEHYDROGENASE"/>
    <property type="match status" value="1"/>
</dbReference>
<evidence type="ECO:0000313" key="5">
    <source>
        <dbReference type="Proteomes" id="UP000264071"/>
    </source>
</evidence>
<proteinExistence type="inferred from homology"/>
<dbReference type="InterPro" id="IPR020904">
    <property type="entry name" value="Sc_DH/Rdtase_CS"/>
</dbReference>
<organism evidence="4 5">
    <name type="scientific">Gemmatimonas aurantiaca</name>
    <dbReference type="NCBI Taxonomy" id="173480"/>
    <lineage>
        <taxon>Bacteria</taxon>
        <taxon>Pseudomonadati</taxon>
        <taxon>Gemmatimonadota</taxon>
        <taxon>Gemmatimonadia</taxon>
        <taxon>Gemmatimonadales</taxon>
        <taxon>Gemmatimonadaceae</taxon>
        <taxon>Gemmatimonas</taxon>
    </lineage>
</organism>
<dbReference type="NCBIfam" id="TIGR04316">
    <property type="entry name" value="dhbA_paeA"/>
    <property type="match status" value="1"/>
</dbReference>
<dbReference type="PRINTS" id="PR00080">
    <property type="entry name" value="SDRFAMILY"/>
</dbReference>
<name>A0A3D4V9E3_9BACT</name>
<dbReference type="EC" id="1.3.1.28" evidence="3"/>
<comment type="similarity">
    <text evidence="1">Belongs to the short-chain dehydrogenases/reductases (SDR) family.</text>
</comment>
<gene>
    <name evidence="4" type="ORF">DGD08_11075</name>
</gene>
<dbReference type="Gene3D" id="3.40.50.720">
    <property type="entry name" value="NAD(P)-binding Rossmann-like Domain"/>
    <property type="match status" value="1"/>
</dbReference>
<dbReference type="GO" id="GO:0019290">
    <property type="term" value="P:siderophore biosynthetic process"/>
    <property type="evidence" value="ECO:0007669"/>
    <property type="project" value="InterPro"/>
</dbReference>
<evidence type="ECO:0000256" key="1">
    <source>
        <dbReference type="ARBA" id="ARBA00006484"/>
    </source>
</evidence>
<sequence length="254" mass="26236">MTHPGLVGGVAIVSGAAGGIGSEVVSALLHAGARVVAFDQQIPTRTDADDSRYRAFAVDVSQSAAVEALVAQTIAEWGPVRFGVNVAGVLHTASVVDTDDTQWDRLFAVNTTGVFNLSRALARHMMTERQGSIVTVASNAGGVPRQGMAAYGASKAAASLFTRSLGLELAPFGVRCNVVSPGSTRTPMLEAMLAEHGMDSVIAGSPAQFKIGIPLAKLAEPRDVADAVLFLLSDRAGHITMNELFVDGGASLHG</sequence>
<dbReference type="OMA" id="DVNCGEF"/>
<evidence type="ECO:0000256" key="2">
    <source>
        <dbReference type="ARBA" id="ARBA00023002"/>
    </source>
</evidence>
<dbReference type="FunFam" id="3.40.50.720:FF:000084">
    <property type="entry name" value="Short-chain dehydrogenase reductase"/>
    <property type="match status" value="1"/>
</dbReference>
<dbReference type="InterPro" id="IPR036291">
    <property type="entry name" value="NAD(P)-bd_dom_sf"/>
</dbReference>
<dbReference type="AlphaFoldDB" id="A0A3D4V9E3"/>
<dbReference type="InterPro" id="IPR003560">
    <property type="entry name" value="DHB_DH"/>
</dbReference>
<dbReference type="InterPro" id="IPR002347">
    <property type="entry name" value="SDR_fam"/>
</dbReference>
<dbReference type="PANTHER" id="PTHR24321">
    <property type="entry name" value="DEHYDROGENASES, SHORT CHAIN"/>
    <property type="match status" value="1"/>
</dbReference>
<accession>A0A3D4V9E3</accession>
<dbReference type="GO" id="GO:0008667">
    <property type="term" value="F:2,3-dihydro-2,3-dihydroxybenzoate dehydrogenase activity"/>
    <property type="evidence" value="ECO:0007669"/>
    <property type="project" value="UniProtKB-UniRule"/>
</dbReference>
<dbReference type="Pfam" id="PF13561">
    <property type="entry name" value="adh_short_C2"/>
    <property type="match status" value="1"/>
</dbReference>
<dbReference type="Proteomes" id="UP000264071">
    <property type="component" value="Unassembled WGS sequence"/>
</dbReference>